<reference evidence="4 5" key="1">
    <citation type="submission" date="2018-03" db="EMBL/GenBank/DDBJ databases">
        <authorList>
            <person name="Fogelqvist J."/>
        </authorList>
    </citation>
    <scope>NUCLEOTIDE SEQUENCE [LARGE SCALE GENOMIC DNA]</scope>
</reference>
<evidence type="ECO:0000256" key="2">
    <source>
        <dbReference type="SAM" id="MobiDB-lite"/>
    </source>
</evidence>
<keyword evidence="4" id="KW-0496">Mitochondrion</keyword>
<dbReference type="EMBL" id="OVEO01000007">
    <property type="protein sequence ID" value="SPQ97180.1"/>
    <property type="molecule type" value="Genomic_DNA"/>
</dbReference>
<evidence type="ECO:0000256" key="3">
    <source>
        <dbReference type="SAM" id="Phobius"/>
    </source>
</evidence>
<dbReference type="Proteomes" id="UP000290189">
    <property type="component" value="Unassembled WGS sequence"/>
</dbReference>
<keyword evidence="3" id="KW-0812">Transmembrane</keyword>
<sequence>MVFEFADSWTHIVALRIWLRSALQPDNVLDALRRFADRRANGSIFSVVIAVVLAAVIVVIWNRQAKPAVPLGVSRARRGVQQATMKGPVDQAAPPKPADEPKPVQERSSGEPAAAMDSKPDGSFNPFTNLDDDSPNNTLKVDNAKDSASSHHDRNLSRLLSDTITNIQKSVERHSTPEEAAAQQTVINQLTEKYEKMEFIVEQSVKEFEFLNEKISLLQQDLAPMDRLRLENRKLKRECMALQKEIADLKQRQAASAALGGAEEKIRNLEYQLLYGDTEKDKLIASLRAELSKRDEQMKTRLERNQSVQDDSINKWLFEETDTEFSL</sequence>
<evidence type="ECO:0000256" key="1">
    <source>
        <dbReference type="SAM" id="Coils"/>
    </source>
</evidence>
<geneLocation type="mitochondrion" evidence="4"/>
<feature type="compositionally biased region" description="Basic and acidic residues" evidence="2">
    <location>
        <begin position="97"/>
        <end position="109"/>
    </location>
</feature>
<feature type="transmembrane region" description="Helical" evidence="3">
    <location>
        <begin position="42"/>
        <end position="61"/>
    </location>
</feature>
<keyword evidence="3" id="KW-0472">Membrane</keyword>
<keyword evidence="1" id="KW-0175">Coiled coil</keyword>
<evidence type="ECO:0000313" key="4">
    <source>
        <dbReference type="EMBL" id="SPQ97180.1"/>
    </source>
</evidence>
<name>A0A3P3YAZ7_PLABS</name>
<gene>
    <name evidence="4" type="ORF">PLBR_LOCUS4395</name>
</gene>
<protein>
    <submittedName>
        <fullName evidence="4">Uncharacterized protein</fullName>
    </submittedName>
</protein>
<accession>A0A3P3YAZ7</accession>
<proteinExistence type="predicted"/>
<feature type="coiled-coil region" evidence="1">
    <location>
        <begin position="201"/>
        <end position="272"/>
    </location>
</feature>
<feature type="compositionally biased region" description="Basic and acidic residues" evidence="2">
    <location>
        <begin position="142"/>
        <end position="156"/>
    </location>
</feature>
<feature type="region of interest" description="Disordered" evidence="2">
    <location>
        <begin position="80"/>
        <end position="159"/>
    </location>
</feature>
<keyword evidence="3" id="KW-1133">Transmembrane helix</keyword>
<dbReference type="AlphaFoldDB" id="A0A3P3YAZ7"/>
<evidence type="ECO:0000313" key="5">
    <source>
        <dbReference type="Proteomes" id="UP000290189"/>
    </source>
</evidence>
<organism evidence="4 5">
    <name type="scientific">Plasmodiophora brassicae</name>
    <name type="common">Clubroot disease agent</name>
    <dbReference type="NCBI Taxonomy" id="37360"/>
    <lineage>
        <taxon>Eukaryota</taxon>
        <taxon>Sar</taxon>
        <taxon>Rhizaria</taxon>
        <taxon>Endomyxa</taxon>
        <taxon>Phytomyxea</taxon>
        <taxon>Plasmodiophorida</taxon>
        <taxon>Plasmodiophoridae</taxon>
        <taxon>Plasmodiophora</taxon>
    </lineage>
</organism>